<sequence length="269" mass="29679">MAQSPAQQVLVIIPTYNEKDNLPVVVPALLSSLNCHVLVVDDNSPDGTGKVADSLARHDDRVHVLHRTAKEGLGAAYLAGFAWGLARSYSILCEMDADGSHRPQDAPLLIEAVQASRTTVMAVGSRWVPGGKVENWPWYRHVLSRAGNMYVKLMLRLPIRDATAGFRAYRSSALSQIDFSTIHSHGYCFQVDMTRHIDALEGTVAEVPITFVERTMGESKMNGRIVREALWRVTLWGFARVLPGKKKPLITTGDMSCPRQVDDDIATSL</sequence>
<dbReference type="Proteomes" id="UP000000628">
    <property type="component" value="Chromosome"/>
</dbReference>
<dbReference type="HOGENOM" id="CLU_033536_13_0_11"/>
<dbReference type="CAZy" id="GT2">
    <property type="family name" value="Glycosyltransferase Family 2"/>
</dbReference>
<dbReference type="KEGG" id="jde:Jden_1295"/>
<dbReference type="FunFam" id="3.90.550.10:FF:000122">
    <property type="entry name" value="Dolichol-phosphate mannosyltransferase subunit 1"/>
    <property type="match status" value="1"/>
</dbReference>
<feature type="domain" description="Glycosyltransferase 2-like" evidence="4">
    <location>
        <begin position="11"/>
        <end position="176"/>
    </location>
</feature>
<dbReference type="PANTHER" id="PTHR43398">
    <property type="entry name" value="DOLICHOL-PHOSPHATE MANNOSYLTRANSFERASE SUBUNIT 1"/>
    <property type="match status" value="1"/>
</dbReference>
<protein>
    <submittedName>
        <fullName evidence="5">Glycosyl transferase family 2</fullName>
    </submittedName>
</protein>
<dbReference type="Gene3D" id="3.90.550.10">
    <property type="entry name" value="Spore Coat Polysaccharide Biosynthesis Protein SpsA, Chain A"/>
    <property type="match status" value="1"/>
</dbReference>
<comment type="similarity">
    <text evidence="1">Belongs to the glycosyltransferase 2 family.</text>
</comment>
<evidence type="ECO:0000256" key="2">
    <source>
        <dbReference type="ARBA" id="ARBA00022676"/>
    </source>
</evidence>
<dbReference type="SUPFAM" id="SSF53448">
    <property type="entry name" value="Nucleotide-diphospho-sugar transferases"/>
    <property type="match status" value="1"/>
</dbReference>
<dbReference type="STRING" id="471856.Jden_1295"/>
<evidence type="ECO:0000256" key="1">
    <source>
        <dbReference type="ARBA" id="ARBA00006739"/>
    </source>
</evidence>
<evidence type="ECO:0000313" key="6">
    <source>
        <dbReference type="Proteomes" id="UP000000628"/>
    </source>
</evidence>
<dbReference type="InterPro" id="IPR029044">
    <property type="entry name" value="Nucleotide-diphossugar_trans"/>
</dbReference>
<dbReference type="eggNOG" id="COG0463">
    <property type="taxonomic scope" value="Bacteria"/>
</dbReference>
<dbReference type="GO" id="GO:0016020">
    <property type="term" value="C:membrane"/>
    <property type="evidence" value="ECO:0007669"/>
    <property type="project" value="GOC"/>
</dbReference>
<reference evidence="5 6" key="1">
    <citation type="journal article" date="2009" name="Stand. Genomic Sci.">
        <title>Complete genome sequence of Jonesia denitrificans type strain (Prevot 55134).</title>
        <authorList>
            <person name="Pukall R."/>
            <person name="Gehrich-Schroter G."/>
            <person name="Lapidus A."/>
            <person name="Nolan M."/>
            <person name="Glavina Del Rio T."/>
            <person name="Lucas S."/>
            <person name="Chen F."/>
            <person name="Tice H."/>
            <person name="Pitluck S."/>
            <person name="Cheng J.F."/>
            <person name="Copeland A."/>
            <person name="Saunders E."/>
            <person name="Brettin T."/>
            <person name="Detter J.C."/>
            <person name="Bruce D."/>
            <person name="Goodwin L."/>
            <person name="Pati A."/>
            <person name="Ivanova N."/>
            <person name="Mavromatis K."/>
            <person name="Ovchinnikova G."/>
            <person name="Chen A."/>
            <person name="Palaniappan K."/>
            <person name="Land M."/>
            <person name="Hauser L."/>
            <person name="Chang Y.J."/>
            <person name="Jeffries C.D."/>
            <person name="Chain P."/>
            <person name="Goker M."/>
            <person name="Bristow J."/>
            <person name="Eisen J.A."/>
            <person name="Markowitz V."/>
            <person name="Hugenholtz P."/>
            <person name="Kyrpides N.C."/>
            <person name="Klenk H.P."/>
            <person name="Han C."/>
        </authorList>
    </citation>
    <scope>NUCLEOTIDE SEQUENCE [LARGE SCALE GENOMIC DNA]</scope>
    <source>
        <strain evidence="6">ATCC 14870 / DSM 20603 / BCRC 15368 / CIP 55.134 / JCM 11481 / NBRC 15587 / NCTC 10816 / Prevot 55134</strain>
    </source>
</reference>
<dbReference type="EMBL" id="CP001706">
    <property type="protein sequence ID" value="ACV08951.1"/>
    <property type="molecule type" value="Genomic_DNA"/>
</dbReference>
<dbReference type="InterPro" id="IPR001173">
    <property type="entry name" value="Glyco_trans_2-like"/>
</dbReference>
<keyword evidence="2" id="KW-0328">Glycosyltransferase</keyword>
<evidence type="ECO:0000313" key="5">
    <source>
        <dbReference type="EMBL" id="ACV08951.1"/>
    </source>
</evidence>
<keyword evidence="6" id="KW-1185">Reference proteome</keyword>
<keyword evidence="3 5" id="KW-0808">Transferase</keyword>
<dbReference type="GO" id="GO:0009247">
    <property type="term" value="P:glycolipid biosynthetic process"/>
    <property type="evidence" value="ECO:0007669"/>
    <property type="project" value="TreeGrafter"/>
</dbReference>
<evidence type="ECO:0000259" key="4">
    <source>
        <dbReference type="Pfam" id="PF00535"/>
    </source>
</evidence>
<dbReference type="OrthoDB" id="9810303at2"/>
<evidence type="ECO:0000256" key="3">
    <source>
        <dbReference type="ARBA" id="ARBA00022679"/>
    </source>
</evidence>
<dbReference type="GO" id="GO:0004582">
    <property type="term" value="F:dolichyl-phosphate beta-D-mannosyltransferase activity"/>
    <property type="evidence" value="ECO:0007669"/>
    <property type="project" value="InterPro"/>
</dbReference>
<gene>
    <name evidence="5" type="ordered locus">Jden_1295</name>
</gene>
<name>C7R494_JONDD</name>
<dbReference type="CDD" id="cd06442">
    <property type="entry name" value="DPM1_like"/>
    <property type="match status" value="1"/>
</dbReference>
<dbReference type="Pfam" id="PF00535">
    <property type="entry name" value="Glycos_transf_2"/>
    <property type="match status" value="1"/>
</dbReference>
<organism evidence="5 6">
    <name type="scientific">Jonesia denitrificans (strain ATCC 14870 / DSM 20603 / BCRC 15368 / CIP 55.134 / JCM 11481 / NBRC 15587 / NCTC 10816 / Prevot 55134)</name>
    <name type="common">Listeria denitrificans</name>
    <dbReference type="NCBI Taxonomy" id="471856"/>
    <lineage>
        <taxon>Bacteria</taxon>
        <taxon>Bacillati</taxon>
        <taxon>Actinomycetota</taxon>
        <taxon>Actinomycetes</taxon>
        <taxon>Micrococcales</taxon>
        <taxon>Jonesiaceae</taxon>
        <taxon>Jonesia</taxon>
    </lineage>
</organism>
<dbReference type="PANTHER" id="PTHR43398:SF1">
    <property type="entry name" value="DOLICHOL-PHOSPHATE MANNOSYLTRANSFERASE SUBUNIT 1"/>
    <property type="match status" value="1"/>
</dbReference>
<dbReference type="InterPro" id="IPR039528">
    <property type="entry name" value="DPM1-like"/>
</dbReference>
<dbReference type="AlphaFoldDB" id="C7R494"/>
<proteinExistence type="inferred from homology"/>
<accession>C7R494</accession>
<dbReference type="RefSeq" id="WP_015771579.1">
    <property type="nucleotide sequence ID" value="NC_013174.1"/>
</dbReference>